<dbReference type="InterPro" id="IPR024344">
    <property type="entry name" value="MDMPI_metal-binding"/>
</dbReference>
<dbReference type="SUPFAM" id="SSF109854">
    <property type="entry name" value="DinB/YfiT-like putative metalloenzymes"/>
    <property type="match status" value="1"/>
</dbReference>
<dbReference type="Pfam" id="PF11716">
    <property type="entry name" value="MDMPI_N"/>
    <property type="match status" value="1"/>
</dbReference>
<reference evidence="2 3" key="1">
    <citation type="journal article" date="2019" name="Emerg. Microbes Infect.">
        <title>Comprehensive subspecies identification of 175 nontuberculous mycobacteria species based on 7547 genomic profiles.</title>
        <authorList>
            <person name="Matsumoto Y."/>
            <person name="Kinjo T."/>
            <person name="Motooka D."/>
            <person name="Nabeya D."/>
            <person name="Jung N."/>
            <person name="Uechi K."/>
            <person name="Horii T."/>
            <person name="Iida T."/>
            <person name="Fujita J."/>
            <person name="Nakamura S."/>
        </authorList>
    </citation>
    <scope>NUCLEOTIDE SEQUENCE [LARGE SCALE GENOMIC DNA]</scope>
    <source>
        <strain evidence="2 3">JCM 12688</strain>
    </source>
</reference>
<dbReference type="RefSeq" id="WP_163688852.1">
    <property type="nucleotide sequence ID" value="NZ_AP022608.1"/>
</dbReference>
<feature type="domain" description="Mycothiol-dependent maleylpyruvate isomerase metal-binding" evidence="1">
    <location>
        <begin position="5"/>
        <end position="101"/>
    </location>
</feature>
<dbReference type="AlphaFoldDB" id="A0A7I7WS71"/>
<dbReference type="Proteomes" id="UP000466187">
    <property type="component" value="Chromosome"/>
</dbReference>
<dbReference type="EMBL" id="AP022608">
    <property type="protein sequence ID" value="BBZ19980.1"/>
    <property type="molecule type" value="Genomic_DNA"/>
</dbReference>
<dbReference type="InterPro" id="IPR034660">
    <property type="entry name" value="DinB/YfiT-like"/>
</dbReference>
<dbReference type="InterPro" id="IPR017517">
    <property type="entry name" value="Maleyloyr_isom"/>
</dbReference>
<dbReference type="NCBIfam" id="TIGR03085">
    <property type="entry name" value="TIGR03085 family metal-binding protein"/>
    <property type="match status" value="1"/>
</dbReference>
<name>A0A7I7WS71_MYCGU</name>
<dbReference type="NCBIfam" id="TIGR03083">
    <property type="entry name" value="maleylpyruvate isomerase family mycothiol-dependent enzyme"/>
    <property type="match status" value="1"/>
</dbReference>
<sequence length="207" mass="22699">MSVASEERAALVHTLRTVGPDAPTVCPGWTTRQLVAHLIARERRPDALLGIGVPRFAERRHRIETQIAAGHSWPELVDRLASGPPPYSPLRWLDRVANIHEMFVHHEDVRRAAGGWTPRALDDGTVGALRRLTRFFAPVLMPGVPARVALLETDGAVLARFGTGPGVTVTGAPGELLLFAFGRNDIRVEFSGNAEVVDAVRRAERRF</sequence>
<gene>
    <name evidence="2" type="ORF">MGAD_43150</name>
</gene>
<proteinExistence type="predicted"/>
<evidence type="ECO:0000313" key="3">
    <source>
        <dbReference type="Proteomes" id="UP000466187"/>
    </source>
</evidence>
<dbReference type="KEGG" id="mgad:MGAD_43150"/>
<dbReference type="InterPro" id="IPR017519">
    <property type="entry name" value="CHP03085"/>
</dbReference>
<evidence type="ECO:0000313" key="2">
    <source>
        <dbReference type="EMBL" id="BBZ19980.1"/>
    </source>
</evidence>
<dbReference type="GO" id="GO:0046872">
    <property type="term" value="F:metal ion binding"/>
    <property type="evidence" value="ECO:0007669"/>
    <property type="project" value="InterPro"/>
</dbReference>
<protein>
    <submittedName>
        <fullName evidence="2">TIGR03085 family protein</fullName>
    </submittedName>
</protein>
<accession>A0A7I7WS71</accession>
<evidence type="ECO:0000259" key="1">
    <source>
        <dbReference type="Pfam" id="PF11716"/>
    </source>
</evidence>
<dbReference type="Gene3D" id="1.20.120.450">
    <property type="entry name" value="dinb family like domain"/>
    <property type="match status" value="1"/>
</dbReference>
<organism evidence="2 3">
    <name type="scientific">Mycolicibacterium gadium</name>
    <name type="common">Mycobacterium gadium</name>
    <dbReference type="NCBI Taxonomy" id="1794"/>
    <lineage>
        <taxon>Bacteria</taxon>
        <taxon>Bacillati</taxon>
        <taxon>Actinomycetota</taxon>
        <taxon>Actinomycetes</taxon>
        <taxon>Mycobacteriales</taxon>
        <taxon>Mycobacteriaceae</taxon>
        <taxon>Mycolicibacterium</taxon>
    </lineage>
</organism>